<reference evidence="2 3" key="1">
    <citation type="submission" date="2019-08" db="EMBL/GenBank/DDBJ databases">
        <title>Deep-cultivation of Planctomycetes and their phenomic and genomic characterization uncovers novel biology.</title>
        <authorList>
            <person name="Wiegand S."/>
            <person name="Jogler M."/>
            <person name="Boedeker C."/>
            <person name="Pinto D."/>
            <person name="Vollmers J."/>
            <person name="Rivas-Marin E."/>
            <person name="Kohn T."/>
            <person name="Peeters S.H."/>
            <person name="Heuer A."/>
            <person name="Rast P."/>
            <person name="Oberbeckmann S."/>
            <person name="Bunk B."/>
            <person name="Jeske O."/>
            <person name="Meyerdierks A."/>
            <person name="Storesund J.E."/>
            <person name="Kallscheuer N."/>
            <person name="Luecker S."/>
            <person name="Lage O.M."/>
            <person name="Pohl T."/>
            <person name="Merkel B.J."/>
            <person name="Hornburger P."/>
            <person name="Mueller R.-W."/>
            <person name="Bruemmer F."/>
            <person name="Labrenz M."/>
            <person name="Spormann A.M."/>
            <person name="Op den Camp H."/>
            <person name="Overmann J."/>
            <person name="Amann R."/>
            <person name="Jetten M.S.M."/>
            <person name="Mascher T."/>
            <person name="Medema M.H."/>
            <person name="Devos D.P."/>
            <person name="Kaster A.-K."/>
            <person name="Ovreas L."/>
            <person name="Rohde M."/>
            <person name="Galperin M.Y."/>
            <person name="Jogler C."/>
        </authorList>
    </citation>
    <scope>NUCLEOTIDE SEQUENCE [LARGE SCALE GENOMIC DNA]</scope>
    <source>
        <strain evidence="2 3">OJF2</strain>
    </source>
</reference>
<dbReference type="EMBL" id="CP042997">
    <property type="protein sequence ID" value="QEH35186.1"/>
    <property type="molecule type" value="Genomic_DNA"/>
</dbReference>
<dbReference type="RefSeq" id="WP_168221894.1">
    <property type="nucleotide sequence ID" value="NZ_CP042997.1"/>
</dbReference>
<accession>A0A5B9W3J7</accession>
<organism evidence="2 3">
    <name type="scientific">Aquisphaera giovannonii</name>
    <dbReference type="NCBI Taxonomy" id="406548"/>
    <lineage>
        <taxon>Bacteria</taxon>
        <taxon>Pseudomonadati</taxon>
        <taxon>Planctomycetota</taxon>
        <taxon>Planctomycetia</taxon>
        <taxon>Isosphaerales</taxon>
        <taxon>Isosphaeraceae</taxon>
        <taxon>Aquisphaera</taxon>
    </lineage>
</organism>
<dbReference type="PANTHER" id="PTHR46623:SF7">
    <property type="entry name" value="CARBOXYMETHYLENEBUTENOLIDASE"/>
    <property type="match status" value="1"/>
</dbReference>
<keyword evidence="2" id="KW-0378">Hydrolase</keyword>
<dbReference type="InterPro" id="IPR051049">
    <property type="entry name" value="Dienelactone_hydrolase-like"/>
</dbReference>
<evidence type="ECO:0000313" key="3">
    <source>
        <dbReference type="Proteomes" id="UP000324233"/>
    </source>
</evidence>
<dbReference type="SUPFAM" id="SSF53474">
    <property type="entry name" value="alpha/beta-Hydrolases"/>
    <property type="match status" value="1"/>
</dbReference>
<dbReference type="Pfam" id="PF01738">
    <property type="entry name" value="DLH"/>
    <property type="match status" value="1"/>
</dbReference>
<keyword evidence="3" id="KW-1185">Reference proteome</keyword>
<dbReference type="AlphaFoldDB" id="A0A5B9W3J7"/>
<name>A0A5B9W3J7_9BACT</name>
<sequence length="228" mass="23672">MIRETFKTPAGASFDIDIAPAPAGGKRYPVVVLIHGTTGLRPPFGAPLRDFAEEIAALGYLAALPGYFPGGTTPAEVSIAPHVPTLRAALDHLSTRPDADMTRLGLVGFSLGGGIAMSYIAASPAGAVGAFADFYGVLDPAATGAIAKFPPTIVFYNNRDPVVPVAANSAPFLSALSAAGIPNERHGYDDDWEGGFRHVFRPGGPADTDSRARADAWLTTHLPPVGRP</sequence>
<dbReference type="InterPro" id="IPR002925">
    <property type="entry name" value="Dienelactn_hydro"/>
</dbReference>
<evidence type="ECO:0000313" key="2">
    <source>
        <dbReference type="EMBL" id="QEH35186.1"/>
    </source>
</evidence>
<dbReference type="Gene3D" id="3.40.50.1820">
    <property type="entry name" value="alpha/beta hydrolase"/>
    <property type="match status" value="1"/>
</dbReference>
<feature type="domain" description="Dienelactone hydrolase" evidence="1">
    <location>
        <begin position="25"/>
        <end position="219"/>
    </location>
</feature>
<proteinExistence type="predicted"/>
<dbReference type="GO" id="GO:0016787">
    <property type="term" value="F:hydrolase activity"/>
    <property type="evidence" value="ECO:0007669"/>
    <property type="project" value="UniProtKB-KW"/>
</dbReference>
<dbReference type="Proteomes" id="UP000324233">
    <property type="component" value="Chromosome"/>
</dbReference>
<gene>
    <name evidence="2" type="ORF">OJF2_37330</name>
</gene>
<evidence type="ECO:0000259" key="1">
    <source>
        <dbReference type="Pfam" id="PF01738"/>
    </source>
</evidence>
<protein>
    <submittedName>
        <fullName evidence="2">Dienelactone hydrolase family protein</fullName>
    </submittedName>
</protein>
<dbReference type="InterPro" id="IPR029058">
    <property type="entry name" value="AB_hydrolase_fold"/>
</dbReference>
<dbReference type="PANTHER" id="PTHR46623">
    <property type="entry name" value="CARBOXYMETHYLENEBUTENOLIDASE-RELATED"/>
    <property type="match status" value="1"/>
</dbReference>
<dbReference type="KEGG" id="agv:OJF2_37330"/>